<dbReference type="PANTHER" id="PTHR46769">
    <property type="entry name" value="POLYCYSTIC KIDNEY AND HEPATIC DISEASE 1 (AUTOSOMAL RECESSIVE)-LIKE 1"/>
    <property type="match status" value="1"/>
</dbReference>
<dbReference type="InterPro" id="IPR036116">
    <property type="entry name" value="FN3_sf"/>
</dbReference>
<name>A0A5Q2MW07_9FIRM</name>
<dbReference type="Gene3D" id="2.60.40.10">
    <property type="entry name" value="Immunoglobulins"/>
    <property type="match status" value="5"/>
</dbReference>
<dbReference type="Pfam" id="PF01833">
    <property type="entry name" value="TIG"/>
    <property type="match status" value="3"/>
</dbReference>
<proteinExistence type="predicted"/>
<evidence type="ECO:0000259" key="2">
    <source>
        <dbReference type="PROSITE" id="PS50853"/>
    </source>
</evidence>
<sequence>MSKITQTKRLTTILLIFFFSASLFPISAFSQDITIKAIFYKAQPRGNPITVDFVGTNLGDINLNEMRLVRGTHSYPLYNTSRENIGGNEFKIRGTVGIDTAIGENEKLDLVLGQTITIPQIFHYRYTNVPNTYFSPSYARPNERQRIDITADAFIRNSGQDPIRNVIITAKDQELHQYSLSQEISHADIDSALQNNPNQAYYWRDGNGIYKISLLSPALPQSSDNIMNIHLKRTMTFQSTEIEEVITIPGDFYIYNPEGQVPQITEITAKPLSDLAIGNQISVQTGAQIEVIVSGEDLYNNQDNWDTIKLLIKGRPFGPIKKPDDKGKIHFAIPANSNLATSYEVVDATLLRDDGALTDPFPITLWADPYHRYRNTLEIIPDSTAGLVEDVQDETPFYWLESGKRQRFKIEAKDIPGFTGANQVFRDLVQNWDTVKDQVQITIGTTKLTILDVQNSHIQVETPGYLPITNELETIIISSPWGRSPVDRKVKVFSAYNEPEIIDVSPRTVSRKVNQFALEVKARNIGPNSTLRLERTINNTLEVLEPSVLAFQAGDESGETILRATFTTDQGNFQKAPSDWNVVVITGAGEVSIQKVEKFKVEKSTNSKGIDQFNVIGGFRFVSAPHFPALHQPGQPISIGVDYLNKLKSTVITPYKVPDKALNQYGGHIITLTGASNFFQFWHEENQTPKLYHPQVLIHWEQAGEDIWVPSTEVFLEHPNDPLQEESLVNQKIHFRLPDLTTAQASFPQDGWVNIAIENLDNQRVIIPKALKIESTLGRIELPDFQITPTAMPDLRGRMASITQGRNLNQVTNLFMGFYPAEQLFINQHDDTMLQFTTTQQTYRDDEYNSNGQRYPRTKPLTLIFADGRAYYDNTKANLTFVEQRLTQPTIEKILPAYSSYNSDHKPTIFIQGENFLSPEVRQGERGTGTRTLQEIWLNNKQVWPPNGENNLTSEEKPQVYRLTKEGITKDYIAFTMPNINFDMPDREIERQLRTDMTLFLIFNDETAYQEKAVSLFRSDERLQLEKIVPLTGPEGFSMPLSIEGKGFRAEGQLPEVYIGGLPATNITVSENGTILSFKTPPLPRGEYKITVANPITKDVLTYKEPYKVKAGQDTGDPQITGVLIDGKASTEAQLRSTGGQRIRIEGAQFVVNENPRQLPELYLQNILIDETYLITPSADAIFEHGVIEFYAPPLDVSRIDRTTEATLLLIRKADARSVSHQLKLMTSSPVITSVAPPGIKVAEPGRTEAIYIYGSDLYEGMTASFYDSTNNLIVQVPQERVIAETFNSDTRPSQAVFRVEFTHEDLEKFQQAYSPNPNRNYIDLRIKNSDGKTTERQKAFILFQEGAVPEILEITTDQPNQYAEPNRASSAGGALTKIRVGNVIPEYYEDKSYWPIFYFGGIPAETLGYEKDNNNLGEAIWQVKVPTYPWPDQAIGEQAWQVDIKVVNTFYLTHSEKEKAFTYTHSYETIRLEKITPNQYQYQQGKIMEATITARPRRPGETNITAGFLKIGDQYPEVYFGSQKAQIVDKNPSQPWPRTELTVIVPQGKVGTVDLRVSNPSGSEGILPQAFTYLQSKPTIETIVPCGIDVEQENHIYLQGKDFQPGLIIRFGEESFEEVLPGNSAYDVTEDPFLVEVGAIERIAFDPITGKEIIKVRVPSLQDLFAERDHLSDSKNITVRLINVDGAKAEAPRKVKLYAGKEGPQIIEVTPNNAFSTGGERVYIKVTNLEIDYRDKRNWPSFAFGGIPVNPNRTNPTLINYPFDTTVDDSQEPIQLLQAGASKDDEWIWAVRVPAYPISSQRQEQTVDLHIINGDCISSSLEQSFTYLRSTGQIDLTTVTPRRSPVEGGIEVLIGARFTLQGDATHPVSPGFVVTEGQVPRVFFGSEEASVINVSRTELRVIAPPHRMANVDIKVINPDGRTYGLLRNAFTYADIPIIESITPASGPQEGAIVVKLKGRGFAPNAKVTFGNAQAEVKELSATEISVILPRGPVIPNDDIKISVDVTVTNQDGEFYRVEKGFTYYKDGGLPEDPPEILARVIDRNTISITWSPVNMAQAYEVEISEGNHHNYRLYEVVPAAKVQNGQFYSLVRALESQTRYAFRVRAISSAGTGPYSEVVFATTNNTRGWEGFGQAETEVLVTAEGATLMFRQGRPDGYYDLRQGLLGAAQNKAVSFSPQSQSYNTSVLLDNDNWKIIVPTQSLRFNAAHMTHSYSTIQVNQASEREAERLLISNGQRRPLTPIYEVKLTYENNNQQRFAPAIYPQPFTLSLRYNNLFNNPSNLSRPHLYWYNHNTRQWIRLESSMDSTAISATINRPGYYALFTD</sequence>
<accession>A0A5Q2MW07</accession>
<dbReference type="Proteomes" id="UP000366051">
    <property type="component" value="Chromosome"/>
</dbReference>
<dbReference type="PROSITE" id="PS50853">
    <property type="entry name" value="FN3"/>
    <property type="match status" value="1"/>
</dbReference>
<reference evidence="4" key="1">
    <citation type="submission" date="2019-11" db="EMBL/GenBank/DDBJ databases">
        <title>Genome sequence of Heliorestis convoluta strain HH, an alkaliphilic and minimalistic phototrophic bacterium from a soda lake in Egypt.</title>
        <authorList>
            <person name="Dewey E.D."/>
            <person name="Stokes L.M."/>
            <person name="Burchell B.M."/>
            <person name="Shaffer K.N."/>
            <person name="Huntington A.M."/>
            <person name="Baker J.M."/>
            <person name="Nadendla S."/>
            <person name="Giglio M.G."/>
            <person name="Touchman J.W."/>
            <person name="Blankenship R.E."/>
            <person name="Madigan M.T."/>
            <person name="Sattley W.M."/>
        </authorList>
    </citation>
    <scope>NUCLEOTIDE SEQUENCE [LARGE SCALE GENOMIC DNA]</scope>
    <source>
        <strain evidence="4">HH</strain>
    </source>
</reference>
<dbReference type="InterPro" id="IPR052387">
    <property type="entry name" value="Fibrocystin"/>
</dbReference>
<dbReference type="SMART" id="SM00060">
    <property type="entry name" value="FN3"/>
    <property type="match status" value="1"/>
</dbReference>
<gene>
    <name evidence="3" type="ORF">FTV88_0335</name>
</gene>
<dbReference type="CDD" id="cd00063">
    <property type="entry name" value="FN3"/>
    <property type="match status" value="1"/>
</dbReference>
<dbReference type="SUPFAM" id="SSF49265">
    <property type="entry name" value="Fibronectin type III"/>
    <property type="match status" value="1"/>
</dbReference>
<dbReference type="CDD" id="cd00102">
    <property type="entry name" value="IPT"/>
    <property type="match status" value="1"/>
</dbReference>
<dbReference type="InterPro" id="IPR014756">
    <property type="entry name" value="Ig_E-set"/>
</dbReference>
<dbReference type="KEGG" id="hcv:FTV88_0335"/>
<dbReference type="PANTHER" id="PTHR46769:SF2">
    <property type="entry name" value="FIBROCYSTIN-L ISOFORM 2 PRECURSOR-RELATED"/>
    <property type="match status" value="1"/>
</dbReference>
<keyword evidence="1" id="KW-0732">Signal</keyword>
<evidence type="ECO:0000256" key="1">
    <source>
        <dbReference type="ARBA" id="ARBA00022729"/>
    </source>
</evidence>
<keyword evidence="4" id="KW-1185">Reference proteome</keyword>
<feature type="domain" description="Fibronectin type-III" evidence="2">
    <location>
        <begin position="2031"/>
        <end position="2127"/>
    </location>
</feature>
<dbReference type="SMART" id="SM00429">
    <property type="entry name" value="IPT"/>
    <property type="match status" value="3"/>
</dbReference>
<organism evidence="3 4">
    <name type="scientific">Heliorestis convoluta</name>
    <dbReference type="NCBI Taxonomy" id="356322"/>
    <lineage>
        <taxon>Bacteria</taxon>
        <taxon>Bacillati</taxon>
        <taxon>Bacillota</taxon>
        <taxon>Clostridia</taxon>
        <taxon>Eubacteriales</taxon>
        <taxon>Heliobacteriaceae</taxon>
        <taxon>Heliorestis</taxon>
    </lineage>
</organism>
<dbReference type="EMBL" id="CP045875">
    <property type="protein sequence ID" value="QGG46514.1"/>
    <property type="molecule type" value="Genomic_DNA"/>
</dbReference>
<dbReference type="Pfam" id="PF00041">
    <property type="entry name" value="fn3"/>
    <property type="match status" value="1"/>
</dbReference>
<evidence type="ECO:0000313" key="4">
    <source>
        <dbReference type="Proteomes" id="UP000366051"/>
    </source>
</evidence>
<dbReference type="InterPro" id="IPR013783">
    <property type="entry name" value="Ig-like_fold"/>
</dbReference>
<dbReference type="InterPro" id="IPR002909">
    <property type="entry name" value="IPT_dom"/>
</dbReference>
<dbReference type="InterPro" id="IPR003961">
    <property type="entry name" value="FN3_dom"/>
</dbReference>
<evidence type="ECO:0000313" key="3">
    <source>
        <dbReference type="EMBL" id="QGG46514.1"/>
    </source>
</evidence>
<dbReference type="RefSeq" id="WP_153724074.1">
    <property type="nucleotide sequence ID" value="NZ_CP045875.1"/>
</dbReference>
<dbReference type="OrthoDB" id="1656124at2"/>
<dbReference type="SUPFAM" id="SSF81296">
    <property type="entry name" value="E set domains"/>
    <property type="match status" value="2"/>
</dbReference>
<protein>
    <submittedName>
        <fullName evidence="3">IPT/TIG domain/Fibronectin type III domain containing protein, putative</fullName>
    </submittedName>
</protein>